<dbReference type="RefSeq" id="WP_001995745.1">
    <property type="nucleotide sequence ID" value="NZ_CP009639.1"/>
</dbReference>
<dbReference type="Proteomes" id="UP000031861">
    <property type="component" value="Plasmid pBFI_1"/>
</dbReference>
<dbReference type="EMBL" id="CP009639">
    <property type="protein sequence ID" value="AJI08938.1"/>
    <property type="molecule type" value="Genomic_DNA"/>
</dbReference>
<keyword evidence="2" id="KW-0614">Plasmid</keyword>
<keyword evidence="1" id="KW-0175">Coiled coil</keyword>
<organism evidence="2 3">
    <name type="scientific">Bacillus cereus 03BB108</name>
    <dbReference type="NCBI Taxonomy" id="451709"/>
    <lineage>
        <taxon>Bacteria</taxon>
        <taxon>Bacillati</taxon>
        <taxon>Bacillota</taxon>
        <taxon>Bacilli</taxon>
        <taxon>Bacillales</taxon>
        <taxon>Bacillaceae</taxon>
        <taxon>Bacillus</taxon>
        <taxon>Bacillus cereus group</taxon>
    </lineage>
</organism>
<dbReference type="AlphaFoldDB" id="A0AAN0W4M4"/>
<feature type="coiled-coil region" evidence="1">
    <location>
        <begin position="25"/>
        <end position="73"/>
    </location>
</feature>
<name>A0AAN0W4M4_BACCE</name>
<reference evidence="2 3" key="1">
    <citation type="journal article" date="2015" name="Genome Announc.">
        <title>Complete genome sequences for 35 biothreat assay-relevant bacillus species.</title>
        <authorList>
            <person name="Johnson S.L."/>
            <person name="Daligault H.E."/>
            <person name="Davenport K.W."/>
            <person name="Jaissle J."/>
            <person name="Frey K.G."/>
            <person name="Ladner J.T."/>
            <person name="Broomall S.M."/>
            <person name="Bishop-Lilly K.A."/>
            <person name="Bruce D.C."/>
            <person name="Gibbons H.S."/>
            <person name="Coyne S.R."/>
            <person name="Lo C.C."/>
            <person name="Meincke L."/>
            <person name="Munk A.C."/>
            <person name="Koroleva G.I."/>
            <person name="Rosenzweig C.N."/>
            <person name="Palacios G.F."/>
            <person name="Redden C.L."/>
            <person name="Minogue T.D."/>
            <person name="Chain P.S."/>
        </authorList>
    </citation>
    <scope>NUCLEOTIDE SEQUENCE [LARGE SCALE GENOMIC DNA]</scope>
    <source>
        <strain evidence="2 3">03BB108</strain>
    </source>
</reference>
<sequence length="298" mass="35048">MFEKFFGEIIREEEQKRASELGLSLQAYRDMVKETELKRKEEEERYYASDEYKKKLEQQKQAEELKNHEILINMFQQPVDETIKVNKTNLRKIIRWTASRFNEQRKEDVVEMVMDNIINGVNGFTEYSCGAYSDNTKSRKNKNYGFTQHLAILDGQIRWLDGYNSDNQKVYELVFNKVMVEPGKNKVTKGQEIIVSLIGNWHGKAKTNLKKFIVIKANNTSFYAIPIGTQNKPMRFSQADLTCRDSLGSRYQAYLDEAEYWTEVNNNDEEIKLKEELIEAINEMSLMELKAIRKKVMK</sequence>
<evidence type="ECO:0000313" key="2">
    <source>
        <dbReference type="EMBL" id="AJI08938.1"/>
    </source>
</evidence>
<protein>
    <submittedName>
        <fullName evidence="2">Uncharacterized protein</fullName>
    </submittedName>
</protein>
<geneLocation type="plasmid" evidence="2 3">
    <name>pBFI_1</name>
</geneLocation>
<evidence type="ECO:0000256" key="1">
    <source>
        <dbReference type="SAM" id="Coils"/>
    </source>
</evidence>
<accession>A0AAN0W4M4</accession>
<gene>
    <name evidence="2" type="ORF">AK40_5726</name>
</gene>
<proteinExistence type="predicted"/>
<evidence type="ECO:0000313" key="3">
    <source>
        <dbReference type="Proteomes" id="UP000031861"/>
    </source>
</evidence>